<reference evidence="1" key="1">
    <citation type="journal article" date="2013" name="PLoS ONE">
        <title>Metagenomic insights into the carbohydrate-active enzymes carried by the microorganisms adhering to solid digesta in the rumen of cows.</title>
        <authorList>
            <person name="Wang L."/>
            <person name="Hatem A."/>
            <person name="Catalyurek U.V."/>
            <person name="Morrison M."/>
            <person name="Yu Z."/>
        </authorList>
    </citation>
    <scope>NUCLEOTIDE SEQUENCE</scope>
</reference>
<sequence>MKTIEPIYKELTLNSRNLIVPREAYQRELNLARVRKIAAEFDEHIANEPKVSCRNGHYYVFDGQHTIEARKQRNRGQDLPIRCKVYYGLTESDEAMLFAQQTGFSSILTAGARIRALIYAGDPKAIDFQKTTEGIGFQLDYGQSRANKRLACIGTAYEEFEKIGKEKYREALSILMEAWNGDPDSLRAETVQGMTRFIDCYYGEYDRKRLVRRLRTFPAIKIYRDGSALTTSFPGYKKYVYQVLTMYNGASVKTALPLKF</sequence>
<dbReference type="InterPro" id="IPR046681">
    <property type="entry name" value="DUF6551"/>
</dbReference>
<accession>W0FNU1</accession>
<protein>
    <submittedName>
        <fullName evidence="1">NTP pyrophosphohydrolase including oxidative damage repair enzyme</fullName>
    </submittedName>
</protein>
<dbReference type="EMBL" id="KC246795">
    <property type="protein sequence ID" value="AHF24467.1"/>
    <property type="molecule type" value="Genomic_DNA"/>
</dbReference>
<proteinExistence type="predicted"/>
<dbReference type="Pfam" id="PF20188">
    <property type="entry name" value="DUF6551"/>
    <property type="match status" value="1"/>
</dbReference>
<organism evidence="1">
    <name type="scientific">uncultured bacterium Contig26</name>
    <dbReference type="NCBI Taxonomy" id="1393545"/>
    <lineage>
        <taxon>Bacteria</taxon>
        <taxon>environmental samples</taxon>
    </lineage>
</organism>
<dbReference type="AlphaFoldDB" id="W0FNU1"/>
<keyword evidence="1" id="KW-0378">Hydrolase</keyword>
<name>W0FNU1_9BACT</name>
<dbReference type="GO" id="GO:0016787">
    <property type="term" value="F:hydrolase activity"/>
    <property type="evidence" value="ECO:0007669"/>
    <property type="project" value="UniProtKB-KW"/>
</dbReference>
<evidence type="ECO:0000313" key="1">
    <source>
        <dbReference type="EMBL" id="AHF24467.1"/>
    </source>
</evidence>